<evidence type="ECO:0000313" key="2">
    <source>
        <dbReference type="Proteomes" id="UP000678499"/>
    </source>
</evidence>
<keyword evidence="2" id="KW-1185">Reference proteome</keyword>
<name>A0A7R9BJ26_9CRUS</name>
<sequence>MPTELPPLSQIGTGLRLPKIFAPLRRKSTHKPIAKQGSDELRPFLMPQAGSLHSIEIEGNSRNNTLNFRRRSDESRRSALTYPGIRQHLECGNTMRDRLNKELQYVKASQDRLEATQAKMLHVMKAMQKDQLESTENMTNIINDFSKRCAKVHKTNIDTGFHHAN</sequence>
<organism evidence="1">
    <name type="scientific">Notodromas monacha</name>
    <dbReference type="NCBI Taxonomy" id="399045"/>
    <lineage>
        <taxon>Eukaryota</taxon>
        <taxon>Metazoa</taxon>
        <taxon>Ecdysozoa</taxon>
        <taxon>Arthropoda</taxon>
        <taxon>Crustacea</taxon>
        <taxon>Oligostraca</taxon>
        <taxon>Ostracoda</taxon>
        <taxon>Podocopa</taxon>
        <taxon>Podocopida</taxon>
        <taxon>Cypridocopina</taxon>
        <taxon>Cypridoidea</taxon>
        <taxon>Cyprididae</taxon>
        <taxon>Notodromas</taxon>
    </lineage>
</organism>
<gene>
    <name evidence="1" type="ORF">NMOB1V02_LOCUS2687</name>
</gene>
<reference evidence="1" key="1">
    <citation type="submission" date="2020-11" db="EMBL/GenBank/DDBJ databases">
        <authorList>
            <person name="Tran Van P."/>
        </authorList>
    </citation>
    <scope>NUCLEOTIDE SEQUENCE</scope>
</reference>
<protein>
    <submittedName>
        <fullName evidence="1">Uncharacterized protein</fullName>
    </submittedName>
</protein>
<dbReference type="AlphaFoldDB" id="A0A7R9BJ26"/>
<proteinExistence type="predicted"/>
<dbReference type="EMBL" id="CAJPEX010000313">
    <property type="protein sequence ID" value="CAG0915021.1"/>
    <property type="molecule type" value="Genomic_DNA"/>
</dbReference>
<accession>A0A7R9BJ26</accession>
<dbReference type="EMBL" id="OA882350">
    <property type="protein sequence ID" value="CAD7274869.1"/>
    <property type="molecule type" value="Genomic_DNA"/>
</dbReference>
<dbReference type="Proteomes" id="UP000678499">
    <property type="component" value="Unassembled WGS sequence"/>
</dbReference>
<evidence type="ECO:0000313" key="1">
    <source>
        <dbReference type="EMBL" id="CAD7274869.1"/>
    </source>
</evidence>